<proteinExistence type="predicted"/>
<dbReference type="InterPro" id="IPR001841">
    <property type="entry name" value="Znf_RING"/>
</dbReference>
<evidence type="ECO:0000259" key="6">
    <source>
        <dbReference type="PROSITE" id="PS50089"/>
    </source>
</evidence>
<evidence type="ECO:0000256" key="3">
    <source>
        <dbReference type="ARBA" id="ARBA00022833"/>
    </source>
</evidence>
<evidence type="ECO:0000256" key="4">
    <source>
        <dbReference type="PROSITE-ProRule" id="PRU00175"/>
    </source>
</evidence>
<feature type="domain" description="RING-CH-type" evidence="7">
    <location>
        <begin position="19"/>
        <end position="85"/>
    </location>
</feature>
<dbReference type="PROSITE" id="PS51292">
    <property type="entry name" value="ZF_RING_CH"/>
    <property type="match status" value="1"/>
</dbReference>
<dbReference type="GO" id="GO:0008270">
    <property type="term" value="F:zinc ion binding"/>
    <property type="evidence" value="ECO:0007669"/>
    <property type="project" value="UniProtKB-KW"/>
</dbReference>
<evidence type="ECO:0000256" key="2">
    <source>
        <dbReference type="ARBA" id="ARBA00022771"/>
    </source>
</evidence>
<dbReference type="AlphaFoldDB" id="A0A485LGG6"/>
<reference evidence="9 10" key="1">
    <citation type="submission" date="2019-03" db="EMBL/GenBank/DDBJ databases">
        <authorList>
            <person name="Gaulin E."/>
            <person name="Dumas B."/>
        </authorList>
    </citation>
    <scope>NUCLEOTIDE SEQUENCE [LARGE SCALE GENOMIC DNA]</scope>
    <source>
        <strain evidence="9">CBS 568.67</strain>
    </source>
</reference>
<dbReference type="EMBL" id="CAADRA010006836">
    <property type="protein sequence ID" value="VFT97119.1"/>
    <property type="molecule type" value="Genomic_DNA"/>
</dbReference>
<dbReference type="InterPro" id="IPR013083">
    <property type="entry name" value="Znf_RING/FYVE/PHD"/>
</dbReference>
<name>A0A485LGG6_9STRA</name>
<reference evidence="8" key="2">
    <citation type="submission" date="2019-06" db="EMBL/GenBank/DDBJ databases">
        <title>Genomics analysis of Aphanomyces spp. identifies a new class of oomycete effector associated with host adaptation.</title>
        <authorList>
            <person name="Gaulin E."/>
        </authorList>
    </citation>
    <scope>NUCLEOTIDE SEQUENCE</scope>
    <source>
        <strain evidence="8">CBS 578.67</strain>
    </source>
</reference>
<protein>
    <submittedName>
        <fullName evidence="9">Aste57867_20433 protein</fullName>
    </submittedName>
</protein>
<dbReference type="Proteomes" id="UP000332933">
    <property type="component" value="Unassembled WGS sequence"/>
</dbReference>
<feature type="transmembrane region" description="Helical" evidence="5">
    <location>
        <begin position="111"/>
        <end position="128"/>
    </location>
</feature>
<organism evidence="9 10">
    <name type="scientific">Aphanomyces stellatus</name>
    <dbReference type="NCBI Taxonomy" id="120398"/>
    <lineage>
        <taxon>Eukaryota</taxon>
        <taxon>Sar</taxon>
        <taxon>Stramenopiles</taxon>
        <taxon>Oomycota</taxon>
        <taxon>Saprolegniomycetes</taxon>
        <taxon>Saprolegniales</taxon>
        <taxon>Verrucalvaceae</taxon>
        <taxon>Aphanomyces</taxon>
    </lineage>
</organism>
<dbReference type="PANTHER" id="PTHR46347">
    <property type="entry name" value="RING/FYVE/PHD ZINC FINGER SUPERFAMILY PROTEIN"/>
    <property type="match status" value="1"/>
</dbReference>
<dbReference type="SMART" id="SM00744">
    <property type="entry name" value="RINGv"/>
    <property type="match status" value="1"/>
</dbReference>
<evidence type="ECO:0000313" key="8">
    <source>
        <dbReference type="EMBL" id="KAF0687941.1"/>
    </source>
</evidence>
<feature type="transmembrane region" description="Helical" evidence="5">
    <location>
        <begin position="148"/>
        <end position="168"/>
    </location>
</feature>
<keyword evidence="5" id="KW-0812">Transmembrane</keyword>
<evidence type="ECO:0000256" key="1">
    <source>
        <dbReference type="ARBA" id="ARBA00022723"/>
    </source>
</evidence>
<gene>
    <name evidence="9" type="primary">Aste57867_20433</name>
    <name evidence="8" type="ORF">As57867_020367</name>
    <name evidence="9" type="ORF">ASTE57867_20433</name>
</gene>
<keyword evidence="5" id="KW-1133">Transmembrane helix</keyword>
<feature type="domain" description="RING-type" evidence="6">
    <location>
        <begin position="27"/>
        <end position="79"/>
    </location>
</feature>
<dbReference type="InterPro" id="IPR011016">
    <property type="entry name" value="Znf_RING-CH"/>
</dbReference>
<dbReference type="Gene3D" id="3.30.40.10">
    <property type="entry name" value="Zinc/RING finger domain, C3HC4 (zinc finger)"/>
    <property type="match status" value="1"/>
</dbReference>
<dbReference type="PANTHER" id="PTHR46347:SF1">
    <property type="entry name" value="RING_FYVE_PHD ZINC FINGER SUPERFAMILY PROTEIN"/>
    <property type="match status" value="1"/>
</dbReference>
<evidence type="ECO:0000259" key="7">
    <source>
        <dbReference type="PROSITE" id="PS51292"/>
    </source>
</evidence>
<dbReference type="OrthoDB" id="76500at2759"/>
<evidence type="ECO:0000313" key="10">
    <source>
        <dbReference type="Proteomes" id="UP000332933"/>
    </source>
</evidence>
<evidence type="ECO:0000313" key="9">
    <source>
        <dbReference type="EMBL" id="VFT97119.1"/>
    </source>
</evidence>
<keyword evidence="5" id="KW-0472">Membrane</keyword>
<dbReference type="PROSITE" id="PS50089">
    <property type="entry name" value="ZF_RING_2"/>
    <property type="match status" value="1"/>
</dbReference>
<keyword evidence="1" id="KW-0479">Metal-binding</keyword>
<keyword evidence="2 4" id="KW-0863">Zinc-finger</keyword>
<keyword evidence="3" id="KW-0862">Zinc</keyword>
<sequence>MSTAPPSHYNTILMERGDSIEDGTPYCYICLDATSGPAGEPTELMAPCACQTYIHRTCLDGWRCVSSGKSSRTHCPTCKTEFQMERSTDSTRVERALETIAAHWWVFSYRWVLTVAAVLFIFDASAWYDSDDKLMRLSGYLSNGALTLVGPIVGSILLASVALILNNFAQGCLYSMGKVPKVVHEEPIQVPDLLGRVMNLRPLPSAASCA</sequence>
<evidence type="ECO:0000256" key="5">
    <source>
        <dbReference type="SAM" id="Phobius"/>
    </source>
</evidence>
<dbReference type="SUPFAM" id="SSF57850">
    <property type="entry name" value="RING/U-box"/>
    <property type="match status" value="1"/>
</dbReference>
<accession>A0A485LGG6</accession>
<keyword evidence="10" id="KW-1185">Reference proteome</keyword>
<dbReference type="EMBL" id="VJMH01006813">
    <property type="protein sequence ID" value="KAF0687941.1"/>
    <property type="molecule type" value="Genomic_DNA"/>
</dbReference>